<evidence type="ECO:0000256" key="1">
    <source>
        <dbReference type="SAM" id="Phobius"/>
    </source>
</evidence>
<dbReference type="Proteomes" id="UP001203104">
    <property type="component" value="Unassembled WGS sequence"/>
</dbReference>
<dbReference type="AlphaFoldDB" id="A0ABD4SX74"/>
<reference evidence="3 4" key="1">
    <citation type="submission" date="2019-05" db="EMBL/GenBank/DDBJ databases">
        <title>Genome sequencing and assembly of Mycoplasma hyopneumoniae strains UFV01 and UFV02.</title>
        <authorList>
            <person name="De Souza L.F."/>
            <person name="Gonzaga N.F."/>
            <person name="Santos M.R."/>
            <person name="Deeney A.S."/>
            <person name="Vidigal P.M.P."/>
            <person name="Moreira M.A.S."/>
            <person name="Fietto J.R.L."/>
            <person name="Bressan G.C."/>
            <person name="Rycroft A.N."/>
            <person name="Silva Junior A."/>
        </authorList>
    </citation>
    <scope>NUCLEOTIDE SEQUENCE [LARGE SCALE GENOMIC DNA]</scope>
    <source>
        <strain evidence="3 4">UFV01</strain>
    </source>
</reference>
<dbReference type="InterPro" id="IPR036269">
    <property type="entry name" value="Rho_N_sf"/>
</dbReference>
<evidence type="ECO:0000313" key="3">
    <source>
        <dbReference type="EMBL" id="MCI8283394.1"/>
    </source>
</evidence>
<dbReference type="SMART" id="SM00959">
    <property type="entry name" value="Rho_N"/>
    <property type="match status" value="1"/>
</dbReference>
<dbReference type="EMBL" id="VBRW01000005">
    <property type="protein sequence ID" value="MCI8283394.1"/>
    <property type="molecule type" value="Genomic_DNA"/>
</dbReference>
<organism evidence="3 4">
    <name type="scientific">Mesomycoplasma hyopneumoniae</name>
    <name type="common">Mycoplasma hyopneumoniae</name>
    <dbReference type="NCBI Taxonomy" id="2099"/>
    <lineage>
        <taxon>Bacteria</taxon>
        <taxon>Bacillati</taxon>
        <taxon>Mycoplasmatota</taxon>
        <taxon>Mycoplasmoidales</taxon>
        <taxon>Metamycoplasmataceae</taxon>
        <taxon>Mesomycoplasma</taxon>
    </lineage>
</organism>
<feature type="transmembrane region" description="Helical" evidence="1">
    <location>
        <begin position="66"/>
        <end position="91"/>
    </location>
</feature>
<sequence length="285" mass="33246">MKFFKDFMILGNPFGNKKIPSVAELWKNEKKQYRIWIFTYPILLALLAILLGVQIILNFDSKRIELILSILSILFTGATLFFYIISLFISYKEKDFASLGNRSFFVNLIGFSLSLISILHSTVSMIKDLKKDDKYFILILVIQIILVGLVFFLIPYFYTRVLKIKSIFRLSHSIIIFEKQINELKNDPQTYSKYMDIFNMAQNNPHQTNQNNTTNPSDLNVDNEINNTKTEKPISKTEKIRIALEKLPLTNLYEIAKKLEISGYQDLKKQELIELLIRILGQQEK</sequence>
<evidence type="ECO:0000313" key="4">
    <source>
        <dbReference type="Proteomes" id="UP001203104"/>
    </source>
</evidence>
<accession>A0ABD4SX74</accession>
<gene>
    <name evidence="3" type="ORF">FEF30_02305</name>
</gene>
<keyword evidence="1" id="KW-0472">Membrane</keyword>
<feature type="transmembrane region" description="Helical" evidence="1">
    <location>
        <begin position="135"/>
        <end position="158"/>
    </location>
</feature>
<dbReference type="InterPro" id="IPR011112">
    <property type="entry name" value="Rho-like_N"/>
</dbReference>
<comment type="caution">
    <text evidence="3">The sequence shown here is derived from an EMBL/GenBank/DDBJ whole genome shotgun (WGS) entry which is preliminary data.</text>
</comment>
<protein>
    <recommendedName>
        <fullName evidence="2">Rho termination factor-like N-terminal domain-containing protein</fullName>
    </recommendedName>
</protein>
<feature type="transmembrane region" description="Helical" evidence="1">
    <location>
        <begin position="103"/>
        <end position="123"/>
    </location>
</feature>
<keyword evidence="1" id="KW-1133">Transmembrane helix</keyword>
<dbReference type="Pfam" id="PF07498">
    <property type="entry name" value="Rho_N"/>
    <property type="match status" value="1"/>
</dbReference>
<evidence type="ECO:0000259" key="2">
    <source>
        <dbReference type="SMART" id="SM00959"/>
    </source>
</evidence>
<name>A0ABD4SX74_MESHO</name>
<feature type="transmembrane region" description="Helical" evidence="1">
    <location>
        <begin position="35"/>
        <end position="59"/>
    </location>
</feature>
<keyword evidence="1" id="KW-0812">Transmembrane</keyword>
<feature type="domain" description="Rho termination factor-like N-terminal" evidence="2">
    <location>
        <begin position="243"/>
        <end position="285"/>
    </location>
</feature>
<dbReference type="SUPFAM" id="SSF68912">
    <property type="entry name" value="Rho N-terminal domain-like"/>
    <property type="match status" value="1"/>
</dbReference>
<proteinExistence type="predicted"/>
<dbReference type="Gene3D" id="1.10.720.10">
    <property type="match status" value="1"/>
</dbReference>